<reference evidence="2 3" key="1">
    <citation type="submission" date="2024-04" db="EMBL/GenBank/DDBJ databases">
        <title>Complete genome sequence of Nguyenibacter vanlangesis HBCM-1154, a strain capable of nitrogen fixation, IAA production, and phosphorus solubilization isolated from sugarcane soil.</title>
        <authorList>
            <person name="MY HANH P."/>
        </authorList>
    </citation>
    <scope>NUCLEOTIDE SEQUENCE [LARGE SCALE GENOMIC DNA]</scope>
    <source>
        <strain evidence="2 3">HBCM 1154</strain>
    </source>
</reference>
<evidence type="ECO:0008006" key="4">
    <source>
        <dbReference type="Google" id="ProtNLM"/>
    </source>
</evidence>
<gene>
    <name evidence="2" type="ORF">AAC691_11365</name>
</gene>
<sequence length="267" mass="30136">MSWILRMRALACVAGLAASVASPAMWSAVSSARADEIHQDGPTTLAIFYRAKPADRPAFRRYLLDRELDRLAAWKKGGVLKNYQILYNPYVDSETWDAAALLEFPSYAQVGQWQAIEQTAPGGLDAAGLALARPVQTYSLDLRWTEGGGDPNRGIYYIINYTVGNDENWKKWDVSFKGYGLPQMHGWIHDKALISYRMYTNRYDSGDRWDELLLLQYRDLAALGQRDAEMAKVRAELARDPNFKPLIDHVHAFHTEGNDVLGVPLVK</sequence>
<accession>A0ABZ3CZT3</accession>
<feature type="signal peptide" evidence="1">
    <location>
        <begin position="1"/>
        <end position="26"/>
    </location>
</feature>
<keyword evidence="3" id="KW-1185">Reference proteome</keyword>
<dbReference type="RefSeq" id="WP_342626966.1">
    <property type="nucleotide sequence ID" value="NZ_CP152276.1"/>
</dbReference>
<evidence type="ECO:0000313" key="2">
    <source>
        <dbReference type="EMBL" id="XAE40940.1"/>
    </source>
</evidence>
<evidence type="ECO:0000256" key="1">
    <source>
        <dbReference type="SAM" id="SignalP"/>
    </source>
</evidence>
<dbReference type="EMBL" id="CP152276">
    <property type="protein sequence ID" value="XAE40940.1"/>
    <property type="molecule type" value="Genomic_DNA"/>
</dbReference>
<protein>
    <recommendedName>
        <fullName evidence="4">NIPSNAP protein</fullName>
    </recommendedName>
</protein>
<evidence type="ECO:0000313" key="3">
    <source>
        <dbReference type="Proteomes" id="UP001449795"/>
    </source>
</evidence>
<proteinExistence type="predicted"/>
<keyword evidence="1" id="KW-0732">Signal</keyword>
<feature type="chain" id="PRO_5045703220" description="NIPSNAP protein" evidence="1">
    <location>
        <begin position="27"/>
        <end position="267"/>
    </location>
</feature>
<organism evidence="2 3">
    <name type="scientific">Nguyenibacter vanlangensis</name>
    <dbReference type="NCBI Taxonomy" id="1216886"/>
    <lineage>
        <taxon>Bacteria</taxon>
        <taxon>Pseudomonadati</taxon>
        <taxon>Pseudomonadota</taxon>
        <taxon>Alphaproteobacteria</taxon>
        <taxon>Acetobacterales</taxon>
        <taxon>Acetobacteraceae</taxon>
        <taxon>Nguyenibacter</taxon>
    </lineage>
</organism>
<name>A0ABZ3CZT3_9PROT</name>
<dbReference type="Proteomes" id="UP001449795">
    <property type="component" value="Chromosome"/>
</dbReference>